<feature type="non-terminal residue" evidence="2">
    <location>
        <position position="1"/>
    </location>
</feature>
<sequence>LHLPPRSTHIDERQTNKRRKARRRVQSSSQLEQEPSLLQGFEDDIVIEKHAKSNGVILP</sequence>
<organism evidence="2 4">
    <name type="scientific">Rotaria magnacalcarata</name>
    <dbReference type="NCBI Taxonomy" id="392030"/>
    <lineage>
        <taxon>Eukaryota</taxon>
        <taxon>Metazoa</taxon>
        <taxon>Spiralia</taxon>
        <taxon>Gnathifera</taxon>
        <taxon>Rotifera</taxon>
        <taxon>Eurotatoria</taxon>
        <taxon>Bdelloidea</taxon>
        <taxon>Philodinida</taxon>
        <taxon>Philodinidae</taxon>
        <taxon>Rotaria</taxon>
    </lineage>
</organism>
<feature type="compositionally biased region" description="Low complexity" evidence="1">
    <location>
        <begin position="26"/>
        <end position="36"/>
    </location>
</feature>
<feature type="non-terminal residue" evidence="2">
    <location>
        <position position="59"/>
    </location>
</feature>
<protein>
    <submittedName>
        <fullName evidence="2">Uncharacterized protein</fullName>
    </submittedName>
</protein>
<dbReference type="Proteomes" id="UP000681967">
    <property type="component" value="Unassembled WGS sequence"/>
</dbReference>
<accession>A0A8S3BWL1</accession>
<reference evidence="2" key="1">
    <citation type="submission" date="2021-02" db="EMBL/GenBank/DDBJ databases">
        <authorList>
            <person name="Nowell W R."/>
        </authorList>
    </citation>
    <scope>NUCLEOTIDE SEQUENCE</scope>
</reference>
<feature type="compositionally biased region" description="Basic residues" evidence="1">
    <location>
        <begin position="16"/>
        <end position="25"/>
    </location>
</feature>
<dbReference type="EMBL" id="CAJOBH010157859">
    <property type="protein sequence ID" value="CAF4868343.1"/>
    <property type="molecule type" value="Genomic_DNA"/>
</dbReference>
<dbReference type="AlphaFoldDB" id="A0A8S3BWL1"/>
<evidence type="ECO:0000256" key="1">
    <source>
        <dbReference type="SAM" id="MobiDB-lite"/>
    </source>
</evidence>
<comment type="caution">
    <text evidence="2">The sequence shown here is derived from an EMBL/GenBank/DDBJ whole genome shotgun (WGS) entry which is preliminary data.</text>
</comment>
<feature type="region of interest" description="Disordered" evidence="1">
    <location>
        <begin position="1"/>
        <end position="36"/>
    </location>
</feature>
<dbReference type="EMBL" id="CAJOBJ010223888">
    <property type="protein sequence ID" value="CAF5039193.1"/>
    <property type="molecule type" value="Genomic_DNA"/>
</dbReference>
<dbReference type="Proteomes" id="UP000681720">
    <property type="component" value="Unassembled WGS sequence"/>
</dbReference>
<evidence type="ECO:0000313" key="4">
    <source>
        <dbReference type="Proteomes" id="UP000681967"/>
    </source>
</evidence>
<evidence type="ECO:0000313" key="3">
    <source>
        <dbReference type="EMBL" id="CAF5039193.1"/>
    </source>
</evidence>
<proteinExistence type="predicted"/>
<name>A0A8S3BWL1_9BILA</name>
<gene>
    <name evidence="2" type="ORF">BYL167_LOCUS50851</name>
    <name evidence="3" type="ORF">GIL414_LOCUS59325</name>
</gene>
<evidence type="ECO:0000313" key="2">
    <source>
        <dbReference type="EMBL" id="CAF4868343.1"/>
    </source>
</evidence>